<proteinExistence type="predicted"/>
<dbReference type="Gene3D" id="3.90.1530.10">
    <property type="entry name" value="Conserved hypothetical protein from pyrococcus furiosus pfu- 392566-001, ParB domain"/>
    <property type="match status" value="1"/>
</dbReference>
<protein>
    <recommendedName>
        <fullName evidence="3">ParB/Sulfiredoxin domain-containing protein</fullName>
    </recommendedName>
</protein>
<dbReference type="AlphaFoldDB" id="X0TV58"/>
<dbReference type="EMBL" id="BARS01010798">
    <property type="protein sequence ID" value="GAF97448.1"/>
    <property type="molecule type" value="Genomic_DNA"/>
</dbReference>
<gene>
    <name evidence="2" type="ORF">S01H1_19880</name>
</gene>
<dbReference type="SUPFAM" id="SSF110849">
    <property type="entry name" value="ParB/Sulfiredoxin"/>
    <property type="match status" value="1"/>
</dbReference>
<reference evidence="2" key="1">
    <citation type="journal article" date="2014" name="Front. Microbiol.">
        <title>High frequency of phylogenetically diverse reductive dehalogenase-homologous genes in deep subseafloor sedimentary metagenomes.</title>
        <authorList>
            <person name="Kawai M."/>
            <person name="Futagami T."/>
            <person name="Toyoda A."/>
            <person name="Takaki Y."/>
            <person name="Nishi S."/>
            <person name="Hori S."/>
            <person name="Arai W."/>
            <person name="Tsubouchi T."/>
            <person name="Morono Y."/>
            <person name="Uchiyama I."/>
            <person name="Ito T."/>
            <person name="Fujiyama A."/>
            <person name="Inagaki F."/>
            <person name="Takami H."/>
        </authorList>
    </citation>
    <scope>NUCLEOTIDE SEQUENCE</scope>
    <source>
        <strain evidence="2">Expedition CK06-06</strain>
    </source>
</reference>
<evidence type="ECO:0008006" key="3">
    <source>
        <dbReference type="Google" id="ProtNLM"/>
    </source>
</evidence>
<accession>X0TV58</accession>
<feature type="compositionally biased region" description="Basic residues" evidence="1">
    <location>
        <begin position="11"/>
        <end position="20"/>
    </location>
</feature>
<feature type="compositionally biased region" description="Basic and acidic residues" evidence="1">
    <location>
        <begin position="1"/>
        <end position="10"/>
    </location>
</feature>
<comment type="caution">
    <text evidence="2">The sequence shown here is derived from an EMBL/GenBank/DDBJ whole genome shotgun (WGS) entry which is preliminary data.</text>
</comment>
<feature type="region of interest" description="Disordered" evidence="1">
    <location>
        <begin position="1"/>
        <end position="22"/>
    </location>
</feature>
<evidence type="ECO:0000256" key="1">
    <source>
        <dbReference type="SAM" id="MobiDB-lite"/>
    </source>
</evidence>
<name>X0TV58_9ZZZZ</name>
<dbReference type="InterPro" id="IPR036086">
    <property type="entry name" value="ParB/Sulfiredoxin_sf"/>
</dbReference>
<organism evidence="2">
    <name type="scientific">marine sediment metagenome</name>
    <dbReference type="NCBI Taxonomy" id="412755"/>
    <lineage>
        <taxon>unclassified sequences</taxon>
        <taxon>metagenomes</taxon>
        <taxon>ecological metagenomes</taxon>
    </lineage>
</organism>
<sequence>MTKKKFDTRPKKQTVVKGHSRTTAGKTVAVREHIRIIVGDHIKSFKVTTKEEADNAEVFSWKHFEKISHLNPTVVEMAPEDFLILTAEYHDPEFEMVFPEKFEEQNKKRIKLIDKYAKMFEKLKKAPFVHLTVSKDGKVWGGMHDGRHRVQALKELGYGTIPVVVLEDKQ</sequence>
<evidence type="ECO:0000313" key="2">
    <source>
        <dbReference type="EMBL" id="GAF97448.1"/>
    </source>
</evidence>
<feature type="non-terminal residue" evidence="2">
    <location>
        <position position="170"/>
    </location>
</feature>